<evidence type="ECO:0000259" key="6">
    <source>
        <dbReference type="PROSITE" id="PS50966"/>
    </source>
</evidence>
<keyword evidence="3" id="KW-0862">Zinc</keyword>
<protein>
    <submittedName>
        <fullName evidence="7">Putative transcription factor interactor and regulator CCHC(Zn) family</fullName>
    </submittedName>
</protein>
<evidence type="ECO:0000313" key="8">
    <source>
        <dbReference type="Proteomes" id="UP000265566"/>
    </source>
</evidence>
<dbReference type="PANTHER" id="PTHR31973:SF187">
    <property type="entry name" value="MUTATOR TRANSPOSASE MUDRA PROTEIN"/>
    <property type="match status" value="1"/>
</dbReference>
<dbReference type="InterPro" id="IPR007527">
    <property type="entry name" value="Znf_SWIM"/>
</dbReference>
<dbReference type="InterPro" id="IPR058594">
    <property type="entry name" value="PB1-like_dom_pln"/>
</dbReference>
<feature type="region of interest" description="Disordered" evidence="5">
    <location>
        <begin position="919"/>
        <end position="1000"/>
    </location>
</feature>
<feature type="compositionally biased region" description="Basic and acidic residues" evidence="5">
    <location>
        <begin position="866"/>
        <end position="881"/>
    </location>
</feature>
<dbReference type="OrthoDB" id="1744165at2759"/>
<organism evidence="7 8">
    <name type="scientific">Medicago truncatula</name>
    <name type="common">Barrel medic</name>
    <name type="synonym">Medicago tribuloides</name>
    <dbReference type="NCBI Taxonomy" id="3880"/>
    <lineage>
        <taxon>Eukaryota</taxon>
        <taxon>Viridiplantae</taxon>
        <taxon>Streptophyta</taxon>
        <taxon>Embryophyta</taxon>
        <taxon>Tracheophyta</taxon>
        <taxon>Spermatophyta</taxon>
        <taxon>Magnoliopsida</taxon>
        <taxon>eudicotyledons</taxon>
        <taxon>Gunneridae</taxon>
        <taxon>Pentapetalae</taxon>
        <taxon>rosids</taxon>
        <taxon>fabids</taxon>
        <taxon>Fabales</taxon>
        <taxon>Fabaceae</taxon>
        <taxon>Papilionoideae</taxon>
        <taxon>50 kb inversion clade</taxon>
        <taxon>NPAAA clade</taxon>
        <taxon>Hologalegina</taxon>
        <taxon>IRL clade</taxon>
        <taxon>Trifolieae</taxon>
        <taxon>Medicago</taxon>
    </lineage>
</organism>
<sequence>MKWVENGNSKVSMCSEKTSSTKTAVATKKKGTEKTSSTTEGNVLYQRNVLNGGDNNVSKSYENHYLKIRFHYKGYFISDPMISYKKGEIHEYGGEWDIDEVNLQDLDNLIREIGVLGEYKLWYICPGFDIVDGLRLLNTDRDVVRFINEHRNVSVAEFYVESKDVEVEDCRYDSEVEEVVVVDKGKQPAESDERDESDPDYNGEEEGEIPDYEVEDEDGSVGDVSVDDSDFDEEWDWTTILPTQTVNPTLASQADNPNQAVVGVEVSRNPQVTGLEDFEDENEDSDFLESPDASEEEEGSRKRKLNRFKLGTNNDPVVFEEGQIFATGLLIKTAVKEYGLQSKTNVYLEKNEKKRIVVKCMPGCPYHIRFSRVPPQTHYVLSSLKSVHNCYPTGKIRVLSGQLLAKKLVPLLKHTPTMTLKGLKDECKNRWNVMLSSFQIYMAKLSALEMIHGASDEQYAHLRNYAEELLRSNPGSSVKIQCKPGVGGVFFQRMYVCFNACKRAFVSNCRPLIGLDGCFLKGRYGGHLLSAVGKDGNNQMIPIAFVVVEAETKDSWDWFMDLLLSDLNGVEFKRWSFISDQQKGLVNTIAAIGEHIEHRLCVRHLYGNWRKRHAGEKLKEALWKAARACTMPEFNKAMEDLKGLSVPAWEEMRQYAPGMWSRAGYSTHTNCDLQVNNMCEAFNSAILDLRDLPIISLVEGLKFYITNRIVKLRDYMLRYQGEICPMIRKIVEKAKKDTIGWTPIWCGDRESSMFSMTDGTNTYVVNLKDKTCACRKWDLSGIPCPHAIAEIYYNQANVDDYVAHWKQKFLDTYDNLILPSNGPKLWPEVNTQPILPLGARRAPGRPKKARRKENDEPKSANKKGKRNQETVRCRSCKELGHNTRTCGGKTGADRRIPPGGNKDITTQSAQTGIDAQAAQPNNNAPAQAGTSNVQSTVTKRHAAAKGKKPLKKKSKTAAGTPADAANGTTSVNNIATGTHAGTVNGTTVAPAATNTSGTMRGGNHVVGEVALFVPRKSRTTGVKRSINEVGNVGTQQSVNKT</sequence>
<feature type="region of interest" description="Disordered" evidence="5">
    <location>
        <begin position="273"/>
        <end position="302"/>
    </location>
</feature>
<keyword evidence="1" id="KW-0479">Metal-binding</keyword>
<dbReference type="PROSITE" id="PS50966">
    <property type="entry name" value="ZF_SWIM"/>
    <property type="match status" value="1"/>
</dbReference>
<dbReference type="GO" id="GO:0008270">
    <property type="term" value="F:zinc ion binding"/>
    <property type="evidence" value="ECO:0007669"/>
    <property type="project" value="UniProtKB-KW"/>
</dbReference>
<dbReference type="SMART" id="SM00575">
    <property type="entry name" value="ZnF_PMZ"/>
    <property type="match status" value="1"/>
</dbReference>
<proteinExistence type="predicted"/>
<name>A0A396GU28_MEDTR</name>
<dbReference type="Proteomes" id="UP000265566">
    <property type="component" value="Chromosome 8"/>
</dbReference>
<dbReference type="InterPro" id="IPR004332">
    <property type="entry name" value="Transposase_MuDR"/>
</dbReference>
<dbReference type="PANTHER" id="PTHR31973">
    <property type="entry name" value="POLYPROTEIN, PUTATIVE-RELATED"/>
    <property type="match status" value="1"/>
</dbReference>
<keyword evidence="2 4" id="KW-0863">Zinc-finger</keyword>
<gene>
    <name evidence="7" type="ORF">MtrunA17_Chr8g0373261</name>
</gene>
<dbReference type="Pfam" id="PF04434">
    <property type="entry name" value="SWIM"/>
    <property type="match status" value="1"/>
</dbReference>
<dbReference type="InterPro" id="IPR006564">
    <property type="entry name" value="Znf_PMZ"/>
</dbReference>
<evidence type="ECO:0000256" key="1">
    <source>
        <dbReference type="ARBA" id="ARBA00022723"/>
    </source>
</evidence>
<feature type="compositionally biased region" description="Low complexity" evidence="5">
    <location>
        <begin position="16"/>
        <end position="26"/>
    </location>
</feature>
<dbReference type="Pfam" id="PF26130">
    <property type="entry name" value="PB1-like"/>
    <property type="match status" value="1"/>
</dbReference>
<dbReference type="Pfam" id="PF10551">
    <property type="entry name" value="MULE"/>
    <property type="match status" value="1"/>
</dbReference>
<evidence type="ECO:0000256" key="4">
    <source>
        <dbReference type="PROSITE-ProRule" id="PRU00325"/>
    </source>
</evidence>
<comment type="caution">
    <text evidence="7">The sequence shown here is derived from an EMBL/GenBank/DDBJ whole genome shotgun (WGS) entry which is preliminary data.</text>
</comment>
<feature type="region of interest" description="Disordered" evidence="5">
    <location>
        <begin position="836"/>
        <end position="906"/>
    </location>
</feature>
<feature type="compositionally biased region" description="Basic residues" evidence="5">
    <location>
        <begin position="938"/>
        <end position="955"/>
    </location>
</feature>
<accession>A0A396GU28</accession>
<feature type="compositionally biased region" description="Acidic residues" evidence="5">
    <location>
        <begin position="276"/>
        <end position="298"/>
    </location>
</feature>
<feature type="region of interest" description="Disordered" evidence="5">
    <location>
        <begin position="182"/>
        <end position="229"/>
    </location>
</feature>
<feature type="domain" description="SWIM-type" evidence="6">
    <location>
        <begin position="763"/>
        <end position="795"/>
    </location>
</feature>
<evidence type="ECO:0000313" key="7">
    <source>
        <dbReference type="EMBL" id="RHN42107.1"/>
    </source>
</evidence>
<evidence type="ECO:0000256" key="3">
    <source>
        <dbReference type="ARBA" id="ARBA00022833"/>
    </source>
</evidence>
<feature type="region of interest" description="Disordered" evidence="5">
    <location>
        <begin position="1"/>
        <end position="38"/>
    </location>
</feature>
<dbReference type="AlphaFoldDB" id="A0A396GU28"/>
<reference evidence="8" key="1">
    <citation type="journal article" date="2018" name="Nat. Plants">
        <title>Whole-genome landscape of Medicago truncatula symbiotic genes.</title>
        <authorList>
            <person name="Pecrix Y."/>
            <person name="Staton S.E."/>
            <person name="Sallet E."/>
            <person name="Lelandais-Briere C."/>
            <person name="Moreau S."/>
            <person name="Carrere S."/>
            <person name="Blein T."/>
            <person name="Jardinaud M.F."/>
            <person name="Latrasse D."/>
            <person name="Zouine M."/>
            <person name="Zahm M."/>
            <person name="Kreplak J."/>
            <person name="Mayjonade B."/>
            <person name="Satge C."/>
            <person name="Perez M."/>
            <person name="Cauet S."/>
            <person name="Marande W."/>
            <person name="Chantry-Darmon C."/>
            <person name="Lopez-Roques C."/>
            <person name="Bouchez O."/>
            <person name="Berard A."/>
            <person name="Debelle F."/>
            <person name="Munos S."/>
            <person name="Bendahmane A."/>
            <person name="Berges H."/>
            <person name="Niebel A."/>
            <person name="Buitink J."/>
            <person name="Frugier F."/>
            <person name="Benhamed M."/>
            <person name="Crespi M."/>
            <person name="Gouzy J."/>
            <person name="Gamas P."/>
        </authorList>
    </citation>
    <scope>NUCLEOTIDE SEQUENCE [LARGE SCALE GENOMIC DNA]</scope>
    <source>
        <strain evidence="8">cv. Jemalong A17</strain>
    </source>
</reference>
<feature type="compositionally biased region" description="Low complexity" evidence="5">
    <location>
        <begin position="919"/>
        <end position="928"/>
    </location>
</feature>
<evidence type="ECO:0000256" key="2">
    <source>
        <dbReference type="ARBA" id="ARBA00022771"/>
    </source>
</evidence>
<dbReference type="InterPro" id="IPR018289">
    <property type="entry name" value="MULE_transposase_dom"/>
</dbReference>
<feature type="compositionally biased region" description="Acidic residues" evidence="5">
    <location>
        <begin position="192"/>
        <end position="229"/>
    </location>
</feature>
<feature type="compositionally biased region" description="Basic residues" evidence="5">
    <location>
        <begin position="842"/>
        <end position="851"/>
    </location>
</feature>
<feature type="compositionally biased region" description="Basic and acidic residues" evidence="5">
    <location>
        <begin position="182"/>
        <end position="191"/>
    </location>
</feature>
<feature type="compositionally biased region" description="Polar residues" evidence="5">
    <location>
        <begin position="1"/>
        <end position="12"/>
    </location>
</feature>
<dbReference type="Gramene" id="rna48505">
    <property type="protein sequence ID" value="RHN42107.1"/>
    <property type="gene ID" value="gene48505"/>
</dbReference>
<feature type="compositionally biased region" description="Polar residues" evidence="5">
    <location>
        <begin position="966"/>
        <end position="998"/>
    </location>
</feature>
<dbReference type="EMBL" id="PSQE01000008">
    <property type="protein sequence ID" value="RHN42107.1"/>
    <property type="molecule type" value="Genomic_DNA"/>
</dbReference>
<evidence type="ECO:0000256" key="5">
    <source>
        <dbReference type="SAM" id="MobiDB-lite"/>
    </source>
</evidence>
<dbReference type="Pfam" id="PF03108">
    <property type="entry name" value="DBD_Tnp_Mut"/>
    <property type="match status" value="1"/>
</dbReference>